<proteinExistence type="predicted"/>
<accession>A0AAD5QE19</accession>
<evidence type="ECO:0000313" key="2">
    <source>
        <dbReference type="Proteomes" id="UP001196413"/>
    </source>
</evidence>
<sequence>MVVKDMKELWLRRICVWVCAHVGKVAASWPKTTIICCLLTTSLFSLKTALTP</sequence>
<comment type="caution">
    <text evidence="1">The sequence shown here is derived from an EMBL/GenBank/DDBJ whole genome shotgun (WGS) entry which is preliminary data.</text>
</comment>
<protein>
    <submittedName>
        <fullName evidence="1">Uncharacterized protein</fullName>
    </submittedName>
</protein>
<name>A0AAD5QE19_PARTN</name>
<gene>
    <name evidence="1" type="ORF">KIN20_003915</name>
</gene>
<keyword evidence="2" id="KW-1185">Reference proteome</keyword>
<reference evidence="1" key="1">
    <citation type="submission" date="2021-06" db="EMBL/GenBank/DDBJ databases">
        <title>Parelaphostrongylus tenuis whole genome reference sequence.</title>
        <authorList>
            <person name="Garwood T.J."/>
            <person name="Larsen P.A."/>
            <person name="Fountain-Jones N.M."/>
            <person name="Garbe J.R."/>
            <person name="Macchietto M.G."/>
            <person name="Kania S.A."/>
            <person name="Gerhold R.W."/>
            <person name="Richards J.E."/>
            <person name="Wolf T.M."/>
        </authorList>
    </citation>
    <scope>NUCLEOTIDE SEQUENCE</scope>
    <source>
        <strain evidence="1">MNPRO001-30</strain>
        <tissue evidence="1">Meninges</tissue>
    </source>
</reference>
<dbReference type="AlphaFoldDB" id="A0AAD5QE19"/>
<dbReference type="Proteomes" id="UP001196413">
    <property type="component" value="Unassembled WGS sequence"/>
</dbReference>
<organism evidence="1 2">
    <name type="scientific">Parelaphostrongylus tenuis</name>
    <name type="common">Meningeal worm</name>
    <dbReference type="NCBI Taxonomy" id="148309"/>
    <lineage>
        <taxon>Eukaryota</taxon>
        <taxon>Metazoa</taxon>
        <taxon>Ecdysozoa</taxon>
        <taxon>Nematoda</taxon>
        <taxon>Chromadorea</taxon>
        <taxon>Rhabditida</taxon>
        <taxon>Rhabditina</taxon>
        <taxon>Rhabditomorpha</taxon>
        <taxon>Strongyloidea</taxon>
        <taxon>Metastrongylidae</taxon>
        <taxon>Parelaphostrongylus</taxon>
    </lineage>
</organism>
<dbReference type="EMBL" id="JAHQIW010000521">
    <property type="protein sequence ID" value="KAJ1348583.1"/>
    <property type="molecule type" value="Genomic_DNA"/>
</dbReference>
<evidence type="ECO:0000313" key="1">
    <source>
        <dbReference type="EMBL" id="KAJ1348583.1"/>
    </source>
</evidence>